<dbReference type="AlphaFoldDB" id="A0A9P6X4C2"/>
<evidence type="ECO:0000259" key="1">
    <source>
        <dbReference type="Pfam" id="PF13840"/>
    </source>
</evidence>
<proteinExistence type="predicted"/>
<feature type="domain" description="CASTOR ACT" evidence="1">
    <location>
        <begin position="62"/>
        <end position="122"/>
    </location>
</feature>
<dbReference type="InterPro" id="IPR045865">
    <property type="entry name" value="ACT-like_dom_sf"/>
</dbReference>
<dbReference type="InterPro" id="IPR027795">
    <property type="entry name" value="CASTOR_ACT_dom"/>
</dbReference>
<dbReference type="PIRSF" id="PIRSF008459">
    <property type="entry name" value="UCP008459"/>
    <property type="match status" value="1"/>
</dbReference>
<comment type="caution">
    <text evidence="2">The sequence shown here is derived from an EMBL/GenBank/DDBJ whole genome shotgun (WGS) entry which is preliminary data.</text>
</comment>
<dbReference type="PANTHER" id="PTHR31131">
    <property type="entry name" value="CHROMOSOME 1, WHOLE GENOME SHOTGUN SEQUENCE"/>
    <property type="match status" value="1"/>
</dbReference>
<sequence length="138" mass="15653">MSFTIQLKILPDPFSVHQYDRDFRLSPTVLQDAPWYTVSKTTRELSLIVPSQFRLDAEPNKTEAGWRMFQVDAQMDFGLVGILARIVSPLKDHGIPVFVVSTFDTDYVMVKEDRLAQASEVLDGQEDISVTRGNSVFL</sequence>
<dbReference type="PANTHER" id="PTHR31131:SF6">
    <property type="entry name" value="CASTOR ACT DOMAIN-CONTAINING PROTEIN"/>
    <property type="match status" value="1"/>
</dbReference>
<dbReference type="GO" id="GO:0046394">
    <property type="term" value="P:carboxylic acid biosynthetic process"/>
    <property type="evidence" value="ECO:0007669"/>
    <property type="project" value="UniProtKB-ARBA"/>
</dbReference>
<dbReference type="GO" id="GO:0006520">
    <property type="term" value="P:amino acid metabolic process"/>
    <property type="evidence" value="ECO:0007669"/>
    <property type="project" value="UniProtKB-ARBA"/>
</dbReference>
<dbReference type="Pfam" id="PF13840">
    <property type="entry name" value="ACT_7"/>
    <property type="match status" value="1"/>
</dbReference>
<dbReference type="Proteomes" id="UP000716291">
    <property type="component" value="Unassembled WGS sequence"/>
</dbReference>
<evidence type="ECO:0000313" key="2">
    <source>
        <dbReference type="EMBL" id="KAG1305000.1"/>
    </source>
</evidence>
<dbReference type="InterPro" id="IPR016540">
    <property type="entry name" value="UCP008459"/>
</dbReference>
<dbReference type="EMBL" id="JAANQT010001479">
    <property type="protein sequence ID" value="KAG1305000.1"/>
    <property type="molecule type" value="Genomic_DNA"/>
</dbReference>
<dbReference type="Gene3D" id="3.30.2130.10">
    <property type="entry name" value="VC0802-like"/>
    <property type="match status" value="1"/>
</dbReference>
<protein>
    <recommendedName>
        <fullName evidence="1">CASTOR ACT domain-containing protein</fullName>
    </recommendedName>
</protein>
<accession>A0A9P6X4C2</accession>
<organism evidence="2 3">
    <name type="scientific">Rhizopus oryzae</name>
    <name type="common">Mucormycosis agent</name>
    <name type="synonym">Rhizopus arrhizus var. delemar</name>
    <dbReference type="NCBI Taxonomy" id="64495"/>
    <lineage>
        <taxon>Eukaryota</taxon>
        <taxon>Fungi</taxon>
        <taxon>Fungi incertae sedis</taxon>
        <taxon>Mucoromycota</taxon>
        <taxon>Mucoromycotina</taxon>
        <taxon>Mucoromycetes</taxon>
        <taxon>Mucorales</taxon>
        <taxon>Mucorineae</taxon>
        <taxon>Rhizopodaceae</taxon>
        <taxon>Rhizopus</taxon>
    </lineage>
</organism>
<dbReference type="InterPro" id="IPR051719">
    <property type="entry name" value="CASTOR_mTORC1"/>
</dbReference>
<keyword evidence="3" id="KW-1185">Reference proteome</keyword>
<dbReference type="SUPFAM" id="SSF55021">
    <property type="entry name" value="ACT-like"/>
    <property type="match status" value="2"/>
</dbReference>
<evidence type="ECO:0000313" key="3">
    <source>
        <dbReference type="Proteomes" id="UP000716291"/>
    </source>
</evidence>
<reference evidence="2" key="1">
    <citation type="journal article" date="2020" name="Microb. Genom.">
        <title>Genetic diversity of clinical and environmental Mucorales isolates obtained from an investigation of mucormycosis cases among solid organ transplant recipients.</title>
        <authorList>
            <person name="Nguyen M.H."/>
            <person name="Kaul D."/>
            <person name="Muto C."/>
            <person name="Cheng S.J."/>
            <person name="Richter R.A."/>
            <person name="Bruno V.M."/>
            <person name="Liu G."/>
            <person name="Beyhan S."/>
            <person name="Sundermann A.J."/>
            <person name="Mounaud S."/>
            <person name="Pasculle A.W."/>
            <person name="Nierman W.C."/>
            <person name="Driscoll E."/>
            <person name="Cumbie R."/>
            <person name="Clancy C.J."/>
            <person name="Dupont C.L."/>
        </authorList>
    </citation>
    <scope>NUCLEOTIDE SEQUENCE</scope>
    <source>
        <strain evidence="2">GL11</strain>
    </source>
</reference>
<gene>
    <name evidence="2" type="ORF">G6F64_008735</name>
</gene>
<name>A0A9P6X4C2_RHIOR</name>
<dbReference type="OrthoDB" id="58529at2759"/>